<comment type="similarity">
    <text evidence="1">Belongs to the P-Pant transferase superfamily. Gsp/Sfp/HetI/AcpT family.</text>
</comment>
<dbReference type="EMBL" id="CP036263">
    <property type="protein sequence ID" value="QDT00211.1"/>
    <property type="molecule type" value="Genomic_DNA"/>
</dbReference>
<protein>
    <submittedName>
        <fullName evidence="5">4'-phosphopantetheinyl transferase sfp</fullName>
        <ecNumber evidence="5">2.7.8.-</ecNumber>
    </submittedName>
</protein>
<dbReference type="EC" id="2.7.8.-" evidence="5"/>
<keyword evidence="6" id="KW-1185">Reference proteome</keyword>
<dbReference type="InterPro" id="IPR008278">
    <property type="entry name" value="4-PPantetheinyl_Trfase_dom"/>
</dbReference>
<dbReference type="InterPro" id="IPR037143">
    <property type="entry name" value="4-PPantetheinyl_Trfase_dom_sf"/>
</dbReference>
<organism evidence="5 6">
    <name type="scientific">Adhaeretor mobilis</name>
    <dbReference type="NCBI Taxonomy" id="1930276"/>
    <lineage>
        <taxon>Bacteria</taxon>
        <taxon>Pseudomonadati</taxon>
        <taxon>Planctomycetota</taxon>
        <taxon>Planctomycetia</taxon>
        <taxon>Pirellulales</taxon>
        <taxon>Lacipirellulaceae</taxon>
        <taxon>Adhaeretor</taxon>
    </lineage>
</organism>
<dbReference type="GO" id="GO:0019878">
    <property type="term" value="P:lysine biosynthetic process via aminoadipic acid"/>
    <property type="evidence" value="ECO:0007669"/>
    <property type="project" value="TreeGrafter"/>
</dbReference>
<reference evidence="5 6" key="1">
    <citation type="submission" date="2019-02" db="EMBL/GenBank/DDBJ databases">
        <title>Deep-cultivation of Planctomycetes and their phenomic and genomic characterization uncovers novel biology.</title>
        <authorList>
            <person name="Wiegand S."/>
            <person name="Jogler M."/>
            <person name="Boedeker C."/>
            <person name="Pinto D."/>
            <person name="Vollmers J."/>
            <person name="Rivas-Marin E."/>
            <person name="Kohn T."/>
            <person name="Peeters S.H."/>
            <person name="Heuer A."/>
            <person name="Rast P."/>
            <person name="Oberbeckmann S."/>
            <person name="Bunk B."/>
            <person name="Jeske O."/>
            <person name="Meyerdierks A."/>
            <person name="Storesund J.E."/>
            <person name="Kallscheuer N."/>
            <person name="Luecker S."/>
            <person name="Lage O.M."/>
            <person name="Pohl T."/>
            <person name="Merkel B.J."/>
            <person name="Hornburger P."/>
            <person name="Mueller R.-W."/>
            <person name="Bruemmer F."/>
            <person name="Labrenz M."/>
            <person name="Spormann A.M."/>
            <person name="Op den Camp H."/>
            <person name="Overmann J."/>
            <person name="Amann R."/>
            <person name="Jetten M.S.M."/>
            <person name="Mascher T."/>
            <person name="Medema M.H."/>
            <person name="Devos D.P."/>
            <person name="Kaster A.-K."/>
            <person name="Ovreas L."/>
            <person name="Rohde M."/>
            <person name="Galperin M.Y."/>
            <person name="Jogler C."/>
        </authorList>
    </citation>
    <scope>NUCLEOTIDE SEQUENCE [LARGE SCALE GENOMIC DNA]</scope>
    <source>
        <strain evidence="5 6">HG15A2</strain>
    </source>
</reference>
<evidence type="ECO:0000256" key="1">
    <source>
        <dbReference type="ARBA" id="ARBA00010990"/>
    </source>
</evidence>
<sequence>MNLPVTIWKISLEQAPQVIETGYRLLSPDEQQRTDCYKVQKARESFILTRTALRQALAKRLDCLPEELHFDYSERGKPSLRVPRPSSEFSFSVSHSGELAVVAIADCKHIGIDCEKIRPLANAESLARTVLCEVEWNRWIELDEEKQMGSLLKSWTLKEACLKAIGTGLAVPMRDLEVRSESDIGLQLVTAQEILLTVAPWALAYFEQVSGYQIALAAAGVSKKIAAEFYEFHFDG</sequence>
<dbReference type="RefSeq" id="WP_218932034.1">
    <property type="nucleotide sequence ID" value="NZ_CP036263.1"/>
</dbReference>
<keyword evidence="2 5" id="KW-0808">Transferase</keyword>
<dbReference type="Pfam" id="PF22624">
    <property type="entry name" value="AASDHPPT_N"/>
    <property type="match status" value="1"/>
</dbReference>
<feature type="domain" description="4'-phosphopantetheinyl transferase" evidence="3">
    <location>
        <begin position="110"/>
        <end position="216"/>
    </location>
</feature>
<feature type="domain" description="4'-phosphopantetheinyl transferase N-terminal" evidence="4">
    <location>
        <begin position="21"/>
        <end position="103"/>
    </location>
</feature>
<dbReference type="GO" id="GO:0008897">
    <property type="term" value="F:holo-[acyl-carrier-protein] synthase activity"/>
    <property type="evidence" value="ECO:0007669"/>
    <property type="project" value="InterPro"/>
</dbReference>
<dbReference type="PANTHER" id="PTHR12215">
    <property type="entry name" value="PHOSPHOPANTETHEINE TRANSFERASE"/>
    <property type="match status" value="1"/>
</dbReference>
<dbReference type="KEGG" id="amob:HG15A2_35460"/>
<dbReference type="AlphaFoldDB" id="A0A517MZ99"/>
<evidence type="ECO:0000313" key="5">
    <source>
        <dbReference type="EMBL" id="QDT00211.1"/>
    </source>
</evidence>
<dbReference type="Proteomes" id="UP000319852">
    <property type="component" value="Chromosome"/>
</dbReference>
<dbReference type="InterPro" id="IPR055066">
    <property type="entry name" value="AASDHPPT_N"/>
</dbReference>
<evidence type="ECO:0000313" key="6">
    <source>
        <dbReference type="Proteomes" id="UP000319852"/>
    </source>
</evidence>
<proteinExistence type="inferred from homology"/>
<evidence type="ECO:0000259" key="4">
    <source>
        <dbReference type="Pfam" id="PF22624"/>
    </source>
</evidence>
<dbReference type="InterPro" id="IPR050559">
    <property type="entry name" value="P-Pant_transferase_sf"/>
</dbReference>
<evidence type="ECO:0000259" key="3">
    <source>
        <dbReference type="Pfam" id="PF01648"/>
    </source>
</evidence>
<gene>
    <name evidence="5" type="primary">sfp</name>
    <name evidence="5" type="ORF">HG15A2_35460</name>
</gene>
<dbReference type="GO" id="GO:0005829">
    <property type="term" value="C:cytosol"/>
    <property type="evidence" value="ECO:0007669"/>
    <property type="project" value="TreeGrafter"/>
</dbReference>
<dbReference type="GO" id="GO:0000287">
    <property type="term" value="F:magnesium ion binding"/>
    <property type="evidence" value="ECO:0007669"/>
    <property type="project" value="InterPro"/>
</dbReference>
<evidence type="ECO:0000256" key="2">
    <source>
        <dbReference type="ARBA" id="ARBA00022679"/>
    </source>
</evidence>
<dbReference type="Pfam" id="PF01648">
    <property type="entry name" value="ACPS"/>
    <property type="match status" value="1"/>
</dbReference>
<accession>A0A517MZ99</accession>
<name>A0A517MZ99_9BACT</name>
<dbReference type="PANTHER" id="PTHR12215:SF10">
    <property type="entry name" value="L-AMINOADIPATE-SEMIALDEHYDE DEHYDROGENASE-PHOSPHOPANTETHEINYL TRANSFERASE"/>
    <property type="match status" value="1"/>
</dbReference>
<dbReference type="Gene3D" id="3.90.470.20">
    <property type="entry name" value="4'-phosphopantetheinyl transferase domain"/>
    <property type="match status" value="2"/>
</dbReference>
<dbReference type="SUPFAM" id="SSF56214">
    <property type="entry name" value="4'-phosphopantetheinyl transferase"/>
    <property type="match status" value="2"/>
</dbReference>